<accession>A0A662YXK9</accession>
<dbReference type="PANTHER" id="PTHR34649">
    <property type="entry name" value="CILIA- AND FLAGELLA-ASSOCIATED PROTEIN 99"/>
    <property type="match status" value="1"/>
</dbReference>
<dbReference type="Proteomes" id="UP000289886">
    <property type="component" value="Unassembled WGS sequence"/>
</dbReference>
<reference evidence="2 3" key="1">
    <citation type="submission" date="2019-01" db="EMBL/GenBank/DDBJ databases">
        <title>Draft Genome and Complete Hox-Cluster Characterization of the Sterlet Sturgeon (Acipenser ruthenus).</title>
        <authorList>
            <person name="Wei Q."/>
        </authorList>
    </citation>
    <scope>NUCLEOTIDE SEQUENCE [LARGE SCALE GENOMIC DNA]</scope>
    <source>
        <strain evidence="2">WHYD16114868_AA</strain>
        <tissue evidence="2">Blood</tissue>
    </source>
</reference>
<dbReference type="InterPro" id="IPR039341">
    <property type="entry name" value="CFAP99"/>
</dbReference>
<sequence length="743" mass="85591">MTSLAMVLRPGREAQTQKNKDVSEEAFVLEVLSGCIEYKQLLDVVVDAFYARSGKNCLASEYNLYAVICYLATFKLEDLGLQQFSKIIRSQDISKMYKFLSFFFDVINLSTWIKDDWSQIYDAPYVVENWITPLLRWQPEVEPLINQLHDKITNGCSPKKMDKIWTEPQEFNLTKPKPRAIPLPEKIPLQGKHQQVPPSTYKPPKEQQLLDEMKLKNRQKAETVLLEANTGQFSCANAEKSKRTKQVISQIIKEKELKLKFQCQPANEMPASYKADNIPIRLNTTAILREGALYNRRVEQELRKIEKLVEGARDPSEFMAWQRQMRERDMEEKLAEVERRRLEGRLSHEEAVLARHKIIQENKKKATLKKEETAGLMRRYAEKRLEEEKGMKELVEQVVEGHKNARQAKAKILECKQRIVQEVTEESQELLRQALEKAEAELIRKFELIRQIRAIESVPLIRHKFVDHTQIAGHALLGEMSLVELHERLTLLKEAQRKEDEEKRDTILREKQTKEQFLLDHLNQISLHRAAMGKANMLKKEEKKAKSQSTKAFLKDERLVELQKKLEEKRQDRRQQSESLKIKAGEDSAQRLRSWNTRKKSLEEHHWLELERNLERQVQLLKHGSMSSEVALKLATCHAASEEVVDLTCEGSEPLVVDLTNNDLVVLLENRMSKNVTVHSGVALSQPTIGPSFTNTTDNGNSSLTTVLPPACSAVNTSACVACAPGTHYSNGEERTFTDFVIE</sequence>
<keyword evidence="1" id="KW-0175">Coiled coil</keyword>
<keyword evidence="2" id="KW-0966">Cell projection</keyword>
<feature type="coiled-coil region" evidence="1">
    <location>
        <begin position="413"/>
        <end position="441"/>
    </location>
</feature>
<keyword evidence="2" id="KW-0282">Flagellum</keyword>
<dbReference type="PANTHER" id="PTHR34649:SF1">
    <property type="entry name" value="CILIA- AND FLAGELLA-ASSOCIATED PROTEIN 99"/>
    <property type="match status" value="1"/>
</dbReference>
<protein>
    <submittedName>
        <fullName evidence="2">Cilia-and flagella-associated protein 99</fullName>
    </submittedName>
</protein>
<gene>
    <name evidence="2" type="ORF">EOD39_9049</name>
</gene>
<proteinExistence type="predicted"/>
<evidence type="ECO:0000313" key="2">
    <source>
        <dbReference type="EMBL" id="RXN00622.1"/>
    </source>
</evidence>
<evidence type="ECO:0000313" key="3">
    <source>
        <dbReference type="Proteomes" id="UP000289886"/>
    </source>
</evidence>
<dbReference type="AlphaFoldDB" id="A0A662YXK9"/>
<name>A0A662YXK9_ACIRT</name>
<comment type="caution">
    <text evidence="2">The sequence shown here is derived from an EMBL/GenBank/DDBJ whole genome shotgun (WGS) entry which is preliminary data.</text>
</comment>
<keyword evidence="2" id="KW-0969">Cilium</keyword>
<evidence type="ECO:0000256" key="1">
    <source>
        <dbReference type="SAM" id="Coils"/>
    </source>
</evidence>
<dbReference type="EMBL" id="SCEB01000152">
    <property type="protein sequence ID" value="RXN00622.1"/>
    <property type="molecule type" value="Genomic_DNA"/>
</dbReference>
<organism evidence="2 3">
    <name type="scientific">Acipenser ruthenus</name>
    <name type="common">Sterlet sturgeon</name>
    <dbReference type="NCBI Taxonomy" id="7906"/>
    <lineage>
        <taxon>Eukaryota</taxon>
        <taxon>Metazoa</taxon>
        <taxon>Chordata</taxon>
        <taxon>Craniata</taxon>
        <taxon>Vertebrata</taxon>
        <taxon>Euteleostomi</taxon>
        <taxon>Actinopterygii</taxon>
        <taxon>Chondrostei</taxon>
        <taxon>Acipenseriformes</taxon>
        <taxon>Acipenseridae</taxon>
        <taxon>Acipenser</taxon>
    </lineage>
</organism>
<keyword evidence="3" id="KW-1185">Reference proteome</keyword>